<reference evidence="3 4" key="1">
    <citation type="submission" date="2020-06" db="EMBL/GenBank/DDBJ databases">
        <title>Genome sequence of Rhizobium sp strain ADMK78.</title>
        <authorList>
            <person name="Rahi P."/>
        </authorList>
    </citation>
    <scope>NUCLEOTIDE SEQUENCE [LARGE SCALE GENOMIC DNA]</scope>
    <source>
        <strain evidence="3 4">ADMK78</strain>
        <plasmid evidence="3 4">pPRADMK78_01</plasmid>
    </source>
</reference>
<keyword evidence="3" id="KW-0614">Plasmid</keyword>
<evidence type="ECO:0000259" key="2">
    <source>
        <dbReference type="Pfam" id="PF13439"/>
    </source>
</evidence>
<organism evidence="3 4">
    <name type="scientific">Peteryoungia desertarenae</name>
    <dbReference type="NCBI Taxonomy" id="1813451"/>
    <lineage>
        <taxon>Bacteria</taxon>
        <taxon>Pseudomonadati</taxon>
        <taxon>Pseudomonadota</taxon>
        <taxon>Alphaproteobacteria</taxon>
        <taxon>Hyphomicrobiales</taxon>
        <taxon>Rhizobiaceae</taxon>
        <taxon>Peteryoungia</taxon>
    </lineage>
</organism>
<protein>
    <submittedName>
        <fullName evidence="3">Glycosyltransferase family 4 protein</fullName>
    </submittedName>
</protein>
<dbReference type="Pfam" id="PF00534">
    <property type="entry name" value="Glycos_transf_1"/>
    <property type="match status" value="1"/>
</dbReference>
<dbReference type="InterPro" id="IPR001296">
    <property type="entry name" value="Glyco_trans_1"/>
</dbReference>
<accession>A0ABX6QT04</accession>
<proteinExistence type="predicted"/>
<gene>
    <name evidence="3" type="ORF">FE840_018605</name>
</gene>
<keyword evidence="4" id="KW-1185">Reference proteome</keyword>
<evidence type="ECO:0000313" key="3">
    <source>
        <dbReference type="EMBL" id="QLF71660.1"/>
    </source>
</evidence>
<dbReference type="CDD" id="cd03801">
    <property type="entry name" value="GT4_PimA-like"/>
    <property type="match status" value="1"/>
</dbReference>
<dbReference type="Pfam" id="PF13439">
    <property type="entry name" value="Glyco_transf_4"/>
    <property type="match status" value="1"/>
</dbReference>
<feature type="domain" description="Glycosyl transferase family 1" evidence="1">
    <location>
        <begin position="166"/>
        <end position="322"/>
    </location>
</feature>
<dbReference type="PANTHER" id="PTHR12526">
    <property type="entry name" value="GLYCOSYLTRANSFERASE"/>
    <property type="match status" value="1"/>
</dbReference>
<name>A0ABX6QT04_9HYPH</name>
<evidence type="ECO:0000313" key="4">
    <source>
        <dbReference type="Proteomes" id="UP000308530"/>
    </source>
</evidence>
<geneLocation type="plasmid" evidence="3 4">
    <name>pPRADMK78_01</name>
</geneLocation>
<dbReference type="Gene3D" id="3.40.50.2000">
    <property type="entry name" value="Glycogen Phosphorylase B"/>
    <property type="match status" value="2"/>
</dbReference>
<dbReference type="EMBL" id="CP058351">
    <property type="protein sequence ID" value="QLF71660.1"/>
    <property type="molecule type" value="Genomic_DNA"/>
</dbReference>
<dbReference type="Proteomes" id="UP000308530">
    <property type="component" value="Plasmid pPRADMK78_01"/>
</dbReference>
<dbReference type="RefSeq" id="WP_138289334.1">
    <property type="nucleotide sequence ID" value="NZ_CP058351.1"/>
</dbReference>
<sequence length="346" mass="37255">MTRKLVFAYPGDLQLKTGGYAYDRKVLAGLRDRGWEIALLPLGAGFPAPTPDMLAAAQQKLGAIEDGSLVLIDGLAFGVLDEWATRDASRLRIVALVHHPLALETGLSSDRQALLKRTERRALGATRHVIVTSPMTRRELIANYGLSLQHLTVALPGTAPGARARLDGTPAHILSVGTLLERKGHDVLIRALFEIRDLEWTASIVGSQTLDQKTAQALKTLVIDLGLTDRIDLAGECEDTRALMAKADIFALASRYEGYGMVFAEALSHGLPIIACDAGAVPEVVPDDAGILVPVDDVMAFAHALRLMVINPAERQKRGEAAFAAGCRLPQWHDTAEIISSVLETL</sequence>
<dbReference type="InterPro" id="IPR028098">
    <property type="entry name" value="Glyco_trans_4-like_N"/>
</dbReference>
<feature type="domain" description="Glycosyltransferase subfamily 4-like N-terminal" evidence="2">
    <location>
        <begin position="83"/>
        <end position="157"/>
    </location>
</feature>
<dbReference type="SUPFAM" id="SSF53756">
    <property type="entry name" value="UDP-Glycosyltransferase/glycogen phosphorylase"/>
    <property type="match status" value="1"/>
</dbReference>
<evidence type="ECO:0000259" key="1">
    <source>
        <dbReference type="Pfam" id="PF00534"/>
    </source>
</evidence>